<feature type="transmembrane region" description="Helical" evidence="1">
    <location>
        <begin position="17"/>
        <end position="35"/>
    </location>
</feature>
<evidence type="ECO:0000256" key="1">
    <source>
        <dbReference type="SAM" id="Phobius"/>
    </source>
</evidence>
<dbReference type="PANTHER" id="PTHR35889">
    <property type="entry name" value="CYCLOINULO-OLIGOSACCHARIDE FRUCTANOTRANSFERASE-RELATED"/>
    <property type="match status" value="1"/>
</dbReference>
<evidence type="ECO:0000259" key="3">
    <source>
        <dbReference type="Pfam" id="PF09990"/>
    </source>
</evidence>
<dbReference type="PANTHER" id="PTHR35889:SF3">
    <property type="entry name" value="F-BOX DOMAIN-CONTAINING PROTEIN"/>
    <property type="match status" value="1"/>
</dbReference>
<accession>A0A1B8TV72</accession>
<dbReference type="Pfam" id="PF09990">
    <property type="entry name" value="DUF2231"/>
    <property type="match status" value="1"/>
</dbReference>
<dbReference type="GO" id="GO:0020037">
    <property type="term" value="F:heme binding"/>
    <property type="evidence" value="ECO:0007669"/>
    <property type="project" value="InterPro"/>
</dbReference>
<dbReference type="Gene3D" id="3.80.10.10">
    <property type="entry name" value="Ribonuclease Inhibitor"/>
    <property type="match status" value="1"/>
</dbReference>
<dbReference type="InterPro" id="IPR032675">
    <property type="entry name" value="LRR_dom_sf"/>
</dbReference>
<keyword evidence="1" id="KW-1133">Transmembrane helix</keyword>
<dbReference type="Proteomes" id="UP000092612">
    <property type="component" value="Unassembled WGS sequence"/>
</dbReference>
<keyword evidence="5" id="KW-1185">Reference proteome</keyword>
<organism evidence="4 5">
    <name type="scientific">Polaribacter reichenbachii</name>
    <dbReference type="NCBI Taxonomy" id="996801"/>
    <lineage>
        <taxon>Bacteria</taxon>
        <taxon>Pseudomonadati</taxon>
        <taxon>Bacteroidota</taxon>
        <taxon>Flavobacteriia</taxon>
        <taxon>Flavobacteriales</taxon>
        <taxon>Flavobacteriaceae</taxon>
    </lineage>
</organism>
<dbReference type="SUPFAM" id="SSF52047">
    <property type="entry name" value="RNI-like"/>
    <property type="match status" value="1"/>
</dbReference>
<dbReference type="STRING" id="996801.BW723_04060"/>
<evidence type="ECO:0000313" key="4">
    <source>
        <dbReference type="EMBL" id="OBY63464.1"/>
    </source>
</evidence>
<proteinExistence type="predicted"/>
<reference evidence="5" key="1">
    <citation type="submission" date="2016-02" db="EMBL/GenBank/DDBJ databases">
        <title>Paenibacillus sp. LPB0068, isolated from Crassostrea gigas.</title>
        <authorList>
            <person name="Shin S.-K."/>
            <person name="Yi H."/>
        </authorList>
    </citation>
    <scope>NUCLEOTIDE SEQUENCE [LARGE SCALE GENOMIC DNA]</scope>
    <source>
        <strain evidence="5">KCTC 23969</strain>
    </source>
</reference>
<dbReference type="Pfam" id="PF07635">
    <property type="entry name" value="PSCyt1"/>
    <property type="match status" value="1"/>
</dbReference>
<gene>
    <name evidence="4" type="ORF">LPB301_11650</name>
</gene>
<dbReference type="KEGG" id="prn:BW723_04060"/>
<feature type="transmembrane region" description="Helical" evidence="1">
    <location>
        <begin position="82"/>
        <end position="100"/>
    </location>
</feature>
<keyword evidence="1" id="KW-0812">Transmembrane</keyword>
<feature type="transmembrane region" description="Helical" evidence="1">
    <location>
        <begin position="112"/>
        <end position="133"/>
    </location>
</feature>
<comment type="caution">
    <text evidence="4">The sequence shown here is derived from an EMBL/GenBank/DDBJ whole genome shotgun (WGS) entry which is preliminary data.</text>
</comment>
<feature type="transmembrane region" description="Helical" evidence="1">
    <location>
        <begin position="47"/>
        <end position="70"/>
    </location>
</feature>
<feature type="domain" description="Cytochrome C Planctomycete-type" evidence="2">
    <location>
        <begin position="182"/>
        <end position="241"/>
    </location>
</feature>
<feature type="domain" description="DUF2231" evidence="3">
    <location>
        <begin position="14"/>
        <end position="138"/>
    </location>
</feature>
<dbReference type="InterPro" id="IPR019251">
    <property type="entry name" value="DUF2231_TM"/>
</dbReference>
<evidence type="ECO:0000259" key="2">
    <source>
        <dbReference type="Pfam" id="PF07635"/>
    </source>
</evidence>
<protein>
    <submittedName>
        <fullName evidence="4">Uncharacterized protein</fullName>
    </submittedName>
</protein>
<dbReference type="AlphaFoldDB" id="A0A1B8TV72"/>
<dbReference type="InterPro" id="IPR036909">
    <property type="entry name" value="Cyt_c-like_dom_sf"/>
</dbReference>
<dbReference type="InterPro" id="IPR011429">
    <property type="entry name" value="Cyt_c_Planctomycete-type"/>
</dbReference>
<dbReference type="RefSeq" id="WP_068361929.1">
    <property type="nucleotide sequence ID" value="NZ_CP019337.1"/>
</dbReference>
<keyword evidence="1" id="KW-0472">Membrane</keyword>
<dbReference type="EMBL" id="LSFL01000035">
    <property type="protein sequence ID" value="OBY63464.1"/>
    <property type="molecule type" value="Genomic_DNA"/>
</dbReference>
<dbReference type="SUPFAM" id="SSF46626">
    <property type="entry name" value="Cytochrome c"/>
    <property type="match status" value="1"/>
</dbReference>
<name>A0A1B8TV72_9FLAO</name>
<dbReference type="GO" id="GO:0009055">
    <property type="term" value="F:electron transfer activity"/>
    <property type="evidence" value="ECO:0007669"/>
    <property type="project" value="InterPro"/>
</dbReference>
<evidence type="ECO:0000313" key="5">
    <source>
        <dbReference type="Proteomes" id="UP000092612"/>
    </source>
</evidence>
<dbReference type="InterPro" id="IPR001611">
    <property type="entry name" value="Leu-rich_rpt"/>
</dbReference>
<dbReference type="PROSITE" id="PS51450">
    <property type="entry name" value="LRR"/>
    <property type="match status" value="1"/>
</dbReference>
<sequence>MNEASDFVLFLGRFHPLVVHLPIGFLFFAFVLEIYSKIKKDTTFTKGIPLALFCGAMSAVVACVLGYMLSLSGDYSEAALDTHFWFGIATTIIAFVAWLIRIDKIKFNSSKAIKTNISSLALIVILLSVTGHYGGNLTHGSDYLTKYAPFGQKEEQVAEKITKIEDAVIYTNLVDPILENKCTSCHNSDKRKGGLMLHDSISIINGGKNGAVLVAGDATKSELIRRVLLKPHHDDFMPPEGKTPLTEEEIAILTFWINQTDANFSTKMGAIESPENILKTASNILGLSEDSKTTLAKLSAVDATILNDLKSEGFQIRELVFESNLYDVVLPSKTIKEANKTEIDKKLQKLAQIKEHILWLSLEDNFINNNHLNTLSSFNNLQKLVLSNNPITDEGIKEITKLTKLNSINLYNSKVTKASLKSLSEMKSLEKIYVWKTEIKPNDLIDFKENKKIKIVL</sequence>
<dbReference type="OrthoDB" id="1099022at2"/>